<sequence>VLIELLHLQACNDYVEVSSTAGRKWQRLLQHERDQRVRLEDMVEQLARQHSHLEQEAKEQMNQAMPPGVQNPVPTSSTVEVNVFGQPEQFSLQGEPPGW</sequence>
<keyword evidence="3" id="KW-1185">Reference proteome</keyword>
<evidence type="ECO:0000256" key="1">
    <source>
        <dbReference type="SAM" id="MobiDB-lite"/>
    </source>
</evidence>
<evidence type="ECO:0000313" key="3">
    <source>
        <dbReference type="Proteomes" id="UP000747542"/>
    </source>
</evidence>
<feature type="non-terminal residue" evidence="2">
    <location>
        <position position="1"/>
    </location>
</feature>
<evidence type="ECO:0000313" key="2">
    <source>
        <dbReference type="EMBL" id="KAG7157776.1"/>
    </source>
</evidence>
<reference evidence="2" key="1">
    <citation type="journal article" date="2021" name="Sci. Adv.">
        <title>The American lobster genome reveals insights on longevity, neural, and immune adaptations.</title>
        <authorList>
            <person name="Polinski J.M."/>
            <person name="Zimin A.V."/>
            <person name="Clark K.F."/>
            <person name="Kohn A.B."/>
            <person name="Sadowski N."/>
            <person name="Timp W."/>
            <person name="Ptitsyn A."/>
            <person name="Khanna P."/>
            <person name="Romanova D.Y."/>
            <person name="Williams P."/>
            <person name="Greenwood S.J."/>
            <person name="Moroz L.L."/>
            <person name="Walt D.R."/>
            <person name="Bodnar A.G."/>
        </authorList>
    </citation>
    <scope>NUCLEOTIDE SEQUENCE</scope>
    <source>
        <strain evidence="2">GMGI-L3</strain>
    </source>
</reference>
<accession>A0A8J5MNB8</accession>
<dbReference type="EMBL" id="JAHLQT010036980">
    <property type="protein sequence ID" value="KAG7157776.1"/>
    <property type="molecule type" value="Genomic_DNA"/>
</dbReference>
<proteinExistence type="predicted"/>
<gene>
    <name evidence="2" type="primary">Osbp-L</name>
    <name evidence="2" type="ORF">Hamer_G021472</name>
</gene>
<protein>
    <submittedName>
        <fullName evidence="2">Oxysterol-binding protein 1-like</fullName>
    </submittedName>
</protein>
<feature type="region of interest" description="Disordered" evidence="1">
    <location>
        <begin position="52"/>
        <end position="76"/>
    </location>
</feature>
<dbReference type="Proteomes" id="UP000747542">
    <property type="component" value="Unassembled WGS sequence"/>
</dbReference>
<dbReference type="AlphaFoldDB" id="A0A8J5MNB8"/>
<comment type="caution">
    <text evidence="2">The sequence shown here is derived from an EMBL/GenBank/DDBJ whole genome shotgun (WGS) entry which is preliminary data.</text>
</comment>
<name>A0A8J5MNB8_HOMAM</name>
<organism evidence="2 3">
    <name type="scientific">Homarus americanus</name>
    <name type="common">American lobster</name>
    <dbReference type="NCBI Taxonomy" id="6706"/>
    <lineage>
        <taxon>Eukaryota</taxon>
        <taxon>Metazoa</taxon>
        <taxon>Ecdysozoa</taxon>
        <taxon>Arthropoda</taxon>
        <taxon>Crustacea</taxon>
        <taxon>Multicrustacea</taxon>
        <taxon>Malacostraca</taxon>
        <taxon>Eumalacostraca</taxon>
        <taxon>Eucarida</taxon>
        <taxon>Decapoda</taxon>
        <taxon>Pleocyemata</taxon>
        <taxon>Astacidea</taxon>
        <taxon>Nephropoidea</taxon>
        <taxon>Nephropidae</taxon>
        <taxon>Homarus</taxon>
    </lineage>
</organism>